<dbReference type="Proteomes" id="UP000829708">
    <property type="component" value="Chromosome"/>
</dbReference>
<protein>
    <submittedName>
        <fullName evidence="4">Dihydrodipicolinate synthase family protein</fullName>
    </submittedName>
</protein>
<name>A0ABY4DD68_9SPIR</name>
<dbReference type="Pfam" id="PF00701">
    <property type="entry name" value="DHDPS"/>
    <property type="match status" value="1"/>
</dbReference>
<evidence type="ECO:0000256" key="3">
    <source>
        <dbReference type="PIRNR" id="PIRNR001365"/>
    </source>
</evidence>
<dbReference type="PIRSF" id="PIRSF001365">
    <property type="entry name" value="DHDPS"/>
    <property type="match status" value="1"/>
</dbReference>
<evidence type="ECO:0000313" key="5">
    <source>
        <dbReference type="Proteomes" id="UP000829708"/>
    </source>
</evidence>
<evidence type="ECO:0000313" key="4">
    <source>
        <dbReference type="EMBL" id="UOM51989.1"/>
    </source>
</evidence>
<organism evidence="4 5">
    <name type="scientific">Sphaerochaeta associata</name>
    <dbReference type="NCBI Taxonomy" id="1129264"/>
    <lineage>
        <taxon>Bacteria</taxon>
        <taxon>Pseudomonadati</taxon>
        <taxon>Spirochaetota</taxon>
        <taxon>Spirochaetia</taxon>
        <taxon>Spirochaetales</taxon>
        <taxon>Sphaerochaetaceae</taxon>
        <taxon>Sphaerochaeta</taxon>
    </lineage>
</organism>
<accession>A0ABY4DD68</accession>
<reference evidence="5" key="1">
    <citation type="journal article" date="2024" name="J Bioinform Genom">
        <title>Complete genome sequence of the type strain bacterium Sphaerochaeta associata GLS2t (VKM B-2742)t.</title>
        <authorList>
            <person name="Troshina O.Y."/>
            <person name="Tepeeva A.N."/>
            <person name="Arzamasceva V.O."/>
            <person name="Whitman W.B."/>
            <person name="Varghese N."/>
            <person name="Shapiro N."/>
            <person name="Woyke T."/>
            <person name="Kripides N.C."/>
            <person name="Vasilenko O.V."/>
        </authorList>
    </citation>
    <scope>NUCLEOTIDE SEQUENCE [LARGE SCALE GENOMIC DNA]</scope>
    <source>
        <strain evidence="5">GLS2T</strain>
    </source>
</reference>
<keyword evidence="2 3" id="KW-0456">Lyase</keyword>
<dbReference type="Gene3D" id="3.20.20.70">
    <property type="entry name" value="Aldolase class I"/>
    <property type="match status" value="1"/>
</dbReference>
<dbReference type="SMART" id="SM01130">
    <property type="entry name" value="DHDPS"/>
    <property type="match status" value="1"/>
</dbReference>
<dbReference type="CDD" id="cd00408">
    <property type="entry name" value="DHDPS-like"/>
    <property type="match status" value="1"/>
</dbReference>
<proteinExistence type="inferred from homology"/>
<keyword evidence="5" id="KW-1185">Reference proteome</keyword>
<dbReference type="PANTHER" id="PTHR12128">
    <property type="entry name" value="DIHYDRODIPICOLINATE SYNTHASE"/>
    <property type="match status" value="1"/>
</dbReference>
<dbReference type="InterPro" id="IPR013785">
    <property type="entry name" value="Aldolase_TIM"/>
</dbReference>
<sequence>MDTSFIKGIIPPIVTPIKEDETLDETALRKLIDFVIEGGCSGILAFGSNGEFYMMEEDEMERALSVMMDQAAGRVPVYMGVGNIRTTKCIRLARMGASMGAKAVSILQPMFIKPTDEELKGHIRSIAASVPDTAVLLYNNPGRCGYAMSQELVEELAHSVPNLVGMKDSSGDLTQTIEFIRRNADVNFRVMCGKDTLIYSGLCVGAVGAVCSTANYLPKLVCSIYDKYVSGDLKGSLEAQWELNPIRLATDKSSFPVATKDLANLVGMQVGSPFLPNLSSPPKQIEHLKRQLVDGGFEVVG</sequence>
<dbReference type="PRINTS" id="PR00146">
    <property type="entry name" value="DHPICSNTHASE"/>
</dbReference>
<dbReference type="RefSeq" id="WP_244773856.1">
    <property type="nucleotide sequence ID" value="NZ_CP094929.1"/>
</dbReference>
<evidence type="ECO:0000256" key="1">
    <source>
        <dbReference type="ARBA" id="ARBA00007592"/>
    </source>
</evidence>
<dbReference type="EMBL" id="CP094929">
    <property type="protein sequence ID" value="UOM51989.1"/>
    <property type="molecule type" value="Genomic_DNA"/>
</dbReference>
<dbReference type="PANTHER" id="PTHR12128:SF66">
    <property type="entry name" value="4-HYDROXY-2-OXOGLUTARATE ALDOLASE, MITOCHONDRIAL"/>
    <property type="match status" value="1"/>
</dbReference>
<dbReference type="SUPFAM" id="SSF51569">
    <property type="entry name" value="Aldolase"/>
    <property type="match status" value="1"/>
</dbReference>
<comment type="similarity">
    <text evidence="1 3">Belongs to the DapA family.</text>
</comment>
<gene>
    <name evidence="4" type="ORF">MUG09_04255</name>
</gene>
<evidence type="ECO:0000256" key="2">
    <source>
        <dbReference type="ARBA" id="ARBA00023239"/>
    </source>
</evidence>
<dbReference type="InterPro" id="IPR002220">
    <property type="entry name" value="DapA-like"/>
</dbReference>